<accession>A0A8S5UWF3</accession>
<dbReference type="EMBL" id="BK016155">
    <property type="protein sequence ID" value="DAF98779.1"/>
    <property type="molecule type" value="Genomic_DNA"/>
</dbReference>
<evidence type="ECO:0000313" key="2">
    <source>
        <dbReference type="EMBL" id="DAF98779.1"/>
    </source>
</evidence>
<feature type="transmembrane region" description="Helical" evidence="1">
    <location>
        <begin position="39"/>
        <end position="61"/>
    </location>
</feature>
<evidence type="ECO:0000256" key="1">
    <source>
        <dbReference type="SAM" id="Phobius"/>
    </source>
</evidence>
<sequence length="69" mass="7817">METKVILTIIVYLMLGILGSILFLKDIYRTYGELTLGDVITFLVVALTGPITLLALLIKYLDRFKILKK</sequence>
<keyword evidence="1" id="KW-0812">Transmembrane</keyword>
<proteinExistence type="predicted"/>
<organism evidence="2">
    <name type="scientific">Podoviridae sp. ctLPy3</name>
    <dbReference type="NCBI Taxonomy" id="2825244"/>
    <lineage>
        <taxon>Viruses</taxon>
        <taxon>Duplodnaviria</taxon>
        <taxon>Heunggongvirae</taxon>
        <taxon>Uroviricota</taxon>
        <taxon>Caudoviricetes</taxon>
    </lineage>
</organism>
<feature type="transmembrane region" description="Helical" evidence="1">
    <location>
        <begin position="5"/>
        <end position="24"/>
    </location>
</feature>
<protein>
    <submittedName>
        <fullName evidence="2">Uncharacterized protein</fullName>
    </submittedName>
</protein>
<keyword evidence="1" id="KW-0472">Membrane</keyword>
<name>A0A8S5UWF3_9CAUD</name>
<keyword evidence="1" id="KW-1133">Transmembrane helix</keyword>
<reference evidence="2" key="1">
    <citation type="journal article" date="2021" name="Proc. Natl. Acad. Sci. U.S.A.">
        <title>A Catalog of Tens of Thousands of Viruses from Human Metagenomes Reveals Hidden Associations with Chronic Diseases.</title>
        <authorList>
            <person name="Tisza M.J."/>
            <person name="Buck C.B."/>
        </authorList>
    </citation>
    <scope>NUCLEOTIDE SEQUENCE</scope>
    <source>
        <strain evidence="2">CtLPy3</strain>
    </source>
</reference>